<keyword evidence="2" id="KW-1185">Reference proteome</keyword>
<gene>
    <name evidence="1" type="ORF">Pint_02215</name>
</gene>
<name>A0ACC0ZJJ7_9ROSI</name>
<organism evidence="1 2">
    <name type="scientific">Pistacia integerrima</name>
    <dbReference type="NCBI Taxonomy" id="434235"/>
    <lineage>
        <taxon>Eukaryota</taxon>
        <taxon>Viridiplantae</taxon>
        <taxon>Streptophyta</taxon>
        <taxon>Embryophyta</taxon>
        <taxon>Tracheophyta</taxon>
        <taxon>Spermatophyta</taxon>
        <taxon>Magnoliopsida</taxon>
        <taxon>eudicotyledons</taxon>
        <taxon>Gunneridae</taxon>
        <taxon>Pentapetalae</taxon>
        <taxon>rosids</taxon>
        <taxon>malvids</taxon>
        <taxon>Sapindales</taxon>
        <taxon>Anacardiaceae</taxon>
        <taxon>Pistacia</taxon>
    </lineage>
</organism>
<dbReference type="EMBL" id="CM047736">
    <property type="protein sequence ID" value="KAJ0052251.1"/>
    <property type="molecule type" value="Genomic_DNA"/>
</dbReference>
<reference evidence="2" key="1">
    <citation type="journal article" date="2023" name="G3 (Bethesda)">
        <title>Genome assembly and association tests identify interacting loci associated with vigor, precocity, and sex in interspecific pistachio rootstocks.</title>
        <authorList>
            <person name="Palmer W."/>
            <person name="Jacygrad E."/>
            <person name="Sagayaradj S."/>
            <person name="Cavanaugh K."/>
            <person name="Han R."/>
            <person name="Bertier L."/>
            <person name="Beede B."/>
            <person name="Kafkas S."/>
            <person name="Golino D."/>
            <person name="Preece J."/>
            <person name="Michelmore R."/>
        </authorList>
    </citation>
    <scope>NUCLEOTIDE SEQUENCE [LARGE SCALE GENOMIC DNA]</scope>
</reference>
<protein>
    <submittedName>
        <fullName evidence="1">Uncharacterized protein</fullName>
    </submittedName>
</protein>
<evidence type="ECO:0000313" key="2">
    <source>
        <dbReference type="Proteomes" id="UP001163603"/>
    </source>
</evidence>
<comment type="caution">
    <text evidence="1">The sequence shown here is derived from an EMBL/GenBank/DDBJ whole genome shotgun (WGS) entry which is preliminary data.</text>
</comment>
<dbReference type="Proteomes" id="UP001163603">
    <property type="component" value="Chromosome 1"/>
</dbReference>
<sequence>MFCILFGWRRASKCKKLIKQLQYRLKLLKNKKSSIVRFIREDMAQLIQNSDEEKAFNLAEQLFKEESRMAVYELLDNFCEFIRSNLSYIRKNKDCPNDINEAVSTLIYASSRCGDLPELCKIRKLFEERYGQRFALASAELFPGNLVNCQIKEKLCINSVPDYVKHKLMDEIVKDHCCQPRILAIEYTSDLLQVEGNESSDANKIHDLQVDSELTRETKSTGLNQSHSHRNSDANGTSLSSSIVQKSSPDMFELPEHKKAGKVGDFAQFDSPFEFRVAVDLGKQTHSSGRISADPKEHREERIMAASSSESLSEFDEEKVVYLDDIEELQTSTPKDGDWQDQRLFKFKPSVQPKTKTVESYIDQYDTWSENSSSRSSRKSAKTARKQSRRRSFSLENSNIKDTECKAYYDKPRKSSSSKHRSHHRKEHQRKTSVEESTRSCYGQEGLKQAFCKDVGRKFQSFNYNNYDQMKLGHCHLNCERDDCSLEHSSYFCIGDDKEWEIPRSKLQTGAIKPVKVAIYDLKSANFGDHLGQCHFSHHRKSEEIERPALHQKSRRRTSDNGATEYNIFTYHQDRWQNEQVQNTKAKADSPGGCADSNSLSSKPTTKIQEASYLTVKSMPTERPTTNIVRSNSLPCEYPEHVHPKLPDYDDIAAKFTALRKERLQNKQQ</sequence>
<evidence type="ECO:0000313" key="1">
    <source>
        <dbReference type="EMBL" id="KAJ0052251.1"/>
    </source>
</evidence>
<accession>A0ACC0ZJJ7</accession>
<proteinExistence type="predicted"/>